<comment type="caution">
    <text evidence="3">The sequence shown here is derived from an EMBL/GenBank/DDBJ whole genome shotgun (WGS) entry which is preliminary data.</text>
</comment>
<keyword evidence="1" id="KW-0816">Tricarboxylic acid cycle</keyword>
<keyword evidence="4" id="KW-1185">Reference proteome</keyword>
<dbReference type="PANTHER" id="PTHR42793:SF4">
    <property type="entry name" value="BLL6376 PROTEIN"/>
    <property type="match status" value="1"/>
</dbReference>
<dbReference type="PANTHER" id="PTHR42793">
    <property type="entry name" value="COA BINDING DOMAIN CONTAINING PROTEIN"/>
    <property type="match status" value="1"/>
</dbReference>
<dbReference type="Pfam" id="PF13380">
    <property type="entry name" value="CoA_binding_2"/>
    <property type="match status" value="1"/>
</dbReference>
<evidence type="ECO:0000313" key="3">
    <source>
        <dbReference type="EMBL" id="PWC27026.1"/>
    </source>
</evidence>
<sequence>MDQTLAADAPPHAPGQTLADALFRPRSIALIGASADPAKNTSRAQRVLQKAGYRGRILPVNPGRREIFGETAYPDIRDVPGPVDHAFLMVPPPAVEQAIAGCAERGVRVATIYSAGFAEMGEAGRQRQERLVALAREGGVRLVGPNCLGLVNVTDGVPITNNAAVEAEPLEPGPLGLISQSGSMMGALLSRCRTRGLSFSKLVSVGNECDLGVGEIASLMVEDAATEAVLLFLETLRDAEALARAARRAHALGKPVIAYKLGRSEVGRRIAVSHTGAMVGGDELADTFFRENGILRVDTLEGLVELPRLVMGRRPPKGRRVAVLTGTGGGAAMVVDRLGSLGIEVAPPPEAMRARLAGQGIEVSDSPLIDLPMGGGKGQYTTVLKEIVAGEHCDAVVAVLGSTARLRPTQVEENILSVYDGSKPLAVFCAPQADAALAICDAAGVAGFRTPETCADALNAYLSWRAPRGLEAPDPAAAGARALLQDYGPRRLNEAEACAVFVALGIEGPGSRIVADAAEARGIEGPAAVKIVSPDIAHKTDAGLVRLGLRGPEIAAAVTEILARARAAFPAAKLEGVLVAPMQQGLAEVILGYRHDPEVGPVVVLGLGGVTAELSRRTAVRLAPVSPETAQEMIAAIPELRAIEGYRNLPRGDVPALAAAIRALSLLAALPREMVAEAEINPLIVRPEGQGAVAVDGLVVPG</sequence>
<evidence type="ECO:0000313" key="4">
    <source>
        <dbReference type="Proteomes" id="UP000245048"/>
    </source>
</evidence>
<dbReference type="Gene3D" id="3.30.470.20">
    <property type="entry name" value="ATP-grasp fold, B domain"/>
    <property type="match status" value="1"/>
</dbReference>
<dbReference type="Gene3D" id="3.40.50.261">
    <property type="entry name" value="Succinyl-CoA synthetase domains"/>
    <property type="match status" value="2"/>
</dbReference>
<dbReference type="Pfam" id="PF13549">
    <property type="entry name" value="ATP-grasp_5"/>
    <property type="match status" value="1"/>
</dbReference>
<dbReference type="GO" id="GO:0005524">
    <property type="term" value="F:ATP binding"/>
    <property type="evidence" value="ECO:0007669"/>
    <property type="project" value="InterPro"/>
</dbReference>
<dbReference type="InterPro" id="IPR016102">
    <property type="entry name" value="Succinyl-CoA_synth-like"/>
</dbReference>
<name>A0A2U1UZE7_9PROT</name>
<dbReference type="Proteomes" id="UP000245048">
    <property type="component" value="Unassembled WGS sequence"/>
</dbReference>
<feature type="domain" description="CoA-binding" evidence="2">
    <location>
        <begin position="22"/>
        <end position="117"/>
    </location>
</feature>
<protein>
    <submittedName>
        <fullName evidence="3">Acyl-CoA synthetase</fullName>
    </submittedName>
</protein>
<dbReference type="Gene3D" id="3.30.1490.20">
    <property type="entry name" value="ATP-grasp fold, A domain"/>
    <property type="match status" value="1"/>
</dbReference>
<dbReference type="OrthoDB" id="9807426at2"/>
<dbReference type="SUPFAM" id="SSF56059">
    <property type="entry name" value="Glutathione synthetase ATP-binding domain-like"/>
    <property type="match status" value="1"/>
</dbReference>
<dbReference type="Gene3D" id="3.40.50.720">
    <property type="entry name" value="NAD(P)-binding Rossmann-like Domain"/>
    <property type="match status" value="1"/>
</dbReference>
<dbReference type="InterPro" id="IPR013815">
    <property type="entry name" value="ATP_grasp_subdomain_1"/>
</dbReference>
<organism evidence="3 4">
    <name type="scientific">Teichococcus aestuarii</name>
    <dbReference type="NCBI Taxonomy" id="568898"/>
    <lineage>
        <taxon>Bacteria</taxon>
        <taxon>Pseudomonadati</taxon>
        <taxon>Pseudomonadota</taxon>
        <taxon>Alphaproteobacteria</taxon>
        <taxon>Acetobacterales</taxon>
        <taxon>Roseomonadaceae</taxon>
        <taxon>Roseomonas</taxon>
    </lineage>
</organism>
<dbReference type="Pfam" id="PF13607">
    <property type="entry name" value="Succ_CoA_lig"/>
    <property type="match status" value="1"/>
</dbReference>
<dbReference type="InterPro" id="IPR032875">
    <property type="entry name" value="Succ_CoA_lig_flav_dom"/>
</dbReference>
<dbReference type="GO" id="GO:0006099">
    <property type="term" value="P:tricarboxylic acid cycle"/>
    <property type="evidence" value="ECO:0007669"/>
    <property type="project" value="UniProtKB-KW"/>
</dbReference>
<dbReference type="InterPro" id="IPR003781">
    <property type="entry name" value="CoA-bd"/>
</dbReference>
<accession>A0A2U1UZE7</accession>
<reference evidence="4" key="1">
    <citation type="submission" date="2017-10" db="EMBL/GenBank/DDBJ databases">
        <authorList>
            <person name="Toshchakov S.V."/>
            <person name="Goeva M.A."/>
        </authorList>
    </citation>
    <scope>NUCLEOTIDE SEQUENCE [LARGE SCALE GENOMIC DNA]</scope>
    <source>
        <strain evidence="4">JR1/69-1-13</strain>
    </source>
</reference>
<dbReference type="InterPro" id="IPR036291">
    <property type="entry name" value="NAD(P)-bd_dom_sf"/>
</dbReference>
<evidence type="ECO:0000259" key="2">
    <source>
        <dbReference type="SMART" id="SM00881"/>
    </source>
</evidence>
<proteinExistence type="predicted"/>
<dbReference type="AlphaFoldDB" id="A0A2U1UZE7"/>
<dbReference type="SMART" id="SM00881">
    <property type="entry name" value="CoA_binding"/>
    <property type="match status" value="1"/>
</dbReference>
<dbReference type="RefSeq" id="WP_109518769.1">
    <property type="nucleotide sequence ID" value="NZ_PDOA01000020.1"/>
</dbReference>
<dbReference type="SUPFAM" id="SSF52210">
    <property type="entry name" value="Succinyl-CoA synthetase domains"/>
    <property type="match status" value="2"/>
</dbReference>
<dbReference type="SUPFAM" id="SSF51735">
    <property type="entry name" value="NAD(P)-binding Rossmann-fold domains"/>
    <property type="match status" value="1"/>
</dbReference>
<gene>
    <name evidence="3" type="ORF">CR165_20090</name>
</gene>
<dbReference type="EMBL" id="PDOA01000020">
    <property type="protein sequence ID" value="PWC27026.1"/>
    <property type="molecule type" value="Genomic_DNA"/>
</dbReference>
<evidence type="ECO:0000256" key="1">
    <source>
        <dbReference type="ARBA" id="ARBA00022532"/>
    </source>
</evidence>